<keyword evidence="2" id="KW-1133">Transmembrane helix</keyword>
<comment type="caution">
    <text evidence="3">The sequence shown here is derived from an EMBL/GenBank/DDBJ whole genome shotgun (WGS) entry which is preliminary data.</text>
</comment>
<dbReference type="OrthoDB" id="4364105at2759"/>
<feature type="compositionally biased region" description="Polar residues" evidence="1">
    <location>
        <begin position="1"/>
        <end position="22"/>
    </location>
</feature>
<evidence type="ECO:0000256" key="2">
    <source>
        <dbReference type="SAM" id="Phobius"/>
    </source>
</evidence>
<feature type="region of interest" description="Disordered" evidence="1">
    <location>
        <begin position="1"/>
        <end position="26"/>
    </location>
</feature>
<proteinExistence type="predicted"/>
<evidence type="ECO:0000313" key="4">
    <source>
        <dbReference type="Proteomes" id="UP000696573"/>
    </source>
</evidence>
<dbReference type="Proteomes" id="UP000696573">
    <property type="component" value="Unassembled WGS sequence"/>
</dbReference>
<accession>A0A9N9YIP7</accession>
<protein>
    <submittedName>
        <fullName evidence="3">Uncharacterized protein</fullName>
    </submittedName>
</protein>
<feature type="transmembrane region" description="Helical" evidence="2">
    <location>
        <begin position="237"/>
        <end position="264"/>
    </location>
</feature>
<dbReference type="EMBL" id="CABFNQ020000682">
    <property type="protein sequence ID" value="CAH0022675.1"/>
    <property type="molecule type" value="Genomic_DNA"/>
</dbReference>
<reference evidence="3" key="1">
    <citation type="submission" date="2021-10" db="EMBL/GenBank/DDBJ databases">
        <authorList>
            <person name="Piombo E."/>
        </authorList>
    </citation>
    <scope>NUCLEOTIDE SEQUENCE</scope>
</reference>
<feature type="compositionally biased region" description="Polar residues" evidence="1">
    <location>
        <begin position="282"/>
        <end position="296"/>
    </location>
</feature>
<gene>
    <name evidence="3" type="ORF">CRHIZ90672A_00012795</name>
</gene>
<feature type="region of interest" description="Disordered" evidence="1">
    <location>
        <begin position="274"/>
        <end position="313"/>
    </location>
</feature>
<keyword evidence="2" id="KW-0812">Transmembrane</keyword>
<sequence>MSLTESAQATVGSPSNALTTPFKQPRGCGDEFPVTKNFTSIYRTNSTTTSSVHTVIASGPGASGFAACQPSQWDETNTQFSFSPGVCPSAWTVWQISQYTNGTWTAIWPTWISRNFHPLSNTWNIEGIPNDACASIVTNNITTSYTTSTNTVTVGSVIYTNTYTFSPSSGTTTTWIHNAWHISWDPTDVVSLTPSPPTPRCSTSGILRWVPGESLGNNSSVLGSECQKQESGNTAGWGLYIFLVAGLPTIFGLALIGCCVCAILSNSTQRRRQRERVAEANPASSQVREASQNQGKTHPAVQETIPLETVGQK</sequence>
<keyword evidence="2" id="KW-0472">Membrane</keyword>
<organism evidence="3 4">
    <name type="scientific">Clonostachys rhizophaga</name>
    <dbReference type="NCBI Taxonomy" id="160324"/>
    <lineage>
        <taxon>Eukaryota</taxon>
        <taxon>Fungi</taxon>
        <taxon>Dikarya</taxon>
        <taxon>Ascomycota</taxon>
        <taxon>Pezizomycotina</taxon>
        <taxon>Sordariomycetes</taxon>
        <taxon>Hypocreomycetidae</taxon>
        <taxon>Hypocreales</taxon>
        <taxon>Bionectriaceae</taxon>
        <taxon>Clonostachys</taxon>
    </lineage>
</organism>
<dbReference type="AlphaFoldDB" id="A0A9N9YIP7"/>
<keyword evidence="4" id="KW-1185">Reference proteome</keyword>
<name>A0A9N9YIP7_9HYPO</name>
<evidence type="ECO:0000313" key="3">
    <source>
        <dbReference type="EMBL" id="CAH0022675.1"/>
    </source>
</evidence>
<evidence type="ECO:0000256" key="1">
    <source>
        <dbReference type="SAM" id="MobiDB-lite"/>
    </source>
</evidence>